<dbReference type="GO" id="GO:0016020">
    <property type="term" value="C:membrane"/>
    <property type="evidence" value="ECO:0007669"/>
    <property type="project" value="UniProtKB-SubCell"/>
</dbReference>
<organism evidence="11 12">
    <name type="scientific">Chlorella vulgaris</name>
    <name type="common">Green alga</name>
    <dbReference type="NCBI Taxonomy" id="3077"/>
    <lineage>
        <taxon>Eukaryota</taxon>
        <taxon>Viridiplantae</taxon>
        <taxon>Chlorophyta</taxon>
        <taxon>core chlorophytes</taxon>
        <taxon>Trebouxiophyceae</taxon>
        <taxon>Chlorellales</taxon>
        <taxon>Chlorellaceae</taxon>
        <taxon>Chlorella clade</taxon>
        <taxon>Chlorella</taxon>
    </lineage>
</organism>
<comment type="subcellular location">
    <subcellularLocation>
        <location evidence="1">Membrane</location>
        <topology evidence="1">Multi-pass membrane protein</topology>
    </subcellularLocation>
</comment>
<keyword evidence="12" id="KW-1185">Reference proteome</keyword>
<evidence type="ECO:0000256" key="5">
    <source>
        <dbReference type="ARBA" id="ARBA00022801"/>
    </source>
</evidence>
<keyword evidence="5" id="KW-0378">Hydrolase</keyword>
<feature type="transmembrane region" description="Helical" evidence="9">
    <location>
        <begin position="336"/>
        <end position="355"/>
    </location>
</feature>
<feature type="transmembrane region" description="Helical" evidence="9">
    <location>
        <begin position="618"/>
        <end position="642"/>
    </location>
</feature>
<dbReference type="PANTHER" id="PTHR43066:SF1">
    <property type="entry name" value="RHOMBOID PROTEIN 2"/>
    <property type="match status" value="1"/>
</dbReference>
<feature type="region of interest" description="Disordered" evidence="8">
    <location>
        <begin position="535"/>
        <end position="554"/>
    </location>
</feature>
<evidence type="ECO:0000256" key="6">
    <source>
        <dbReference type="ARBA" id="ARBA00022989"/>
    </source>
</evidence>
<feature type="transmembrane region" description="Helical" evidence="9">
    <location>
        <begin position="654"/>
        <end position="675"/>
    </location>
</feature>
<dbReference type="GO" id="GO:0006508">
    <property type="term" value="P:proteolysis"/>
    <property type="evidence" value="ECO:0007669"/>
    <property type="project" value="UniProtKB-KW"/>
</dbReference>
<feature type="region of interest" description="Disordered" evidence="8">
    <location>
        <begin position="295"/>
        <end position="329"/>
    </location>
</feature>
<dbReference type="InterPro" id="IPR022764">
    <property type="entry name" value="Peptidase_S54_rhomboid_dom"/>
</dbReference>
<evidence type="ECO:0000256" key="4">
    <source>
        <dbReference type="ARBA" id="ARBA00022692"/>
    </source>
</evidence>
<dbReference type="Gene3D" id="1.20.1540.10">
    <property type="entry name" value="Rhomboid-like"/>
    <property type="match status" value="1"/>
</dbReference>
<name>A0A9D4YSX1_CHLVU</name>
<dbReference type="GO" id="GO:0004252">
    <property type="term" value="F:serine-type endopeptidase activity"/>
    <property type="evidence" value="ECO:0007669"/>
    <property type="project" value="InterPro"/>
</dbReference>
<gene>
    <name evidence="11" type="ORF">D9Q98_009898</name>
</gene>
<comment type="caution">
    <text evidence="11">The sequence shown here is derived from an EMBL/GenBank/DDBJ whole genome shotgun (WGS) entry which is preliminary data.</text>
</comment>
<dbReference type="OrthoDB" id="10257275at2759"/>
<dbReference type="PANTHER" id="PTHR43066">
    <property type="entry name" value="RHOMBOID-RELATED PROTEIN"/>
    <property type="match status" value="1"/>
</dbReference>
<evidence type="ECO:0000256" key="9">
    <source>
        <dbReference type="SAM" id="Phobius"/>
    </source>
</evidence>
<evidence type="ECO:0000256" key="8">
    <source>
        <dbReference type="SAM" id="MobiDB-lite"/>
    </source>
</evidence>
<keyword evidence="6 9" id="KW-1133">Transmembrane helix</keyword>
<keyword evidence="4 9" id="KW-0812">Transmembrane</keyword>
<feature type="region of interest" description="Disordered" evidence="8">
    <location>
        <begin position="237"/>
        <end position="266"/>
    </location>
</feature>
<proteinExistence type="inferred from homology"/>
<dbReference type="Pfam" id="PF01694">
    <property type="entry name" value="Rhomboid"/>
    <property type="match status" value="1"/>
</dbReference>
<feature type="transmembrane region" description="Helical" evidence="9">
    <location>
        <begin position="681"/>
        <end position="705"/>
    </location>
</feature>
<feature type="transmembrane region" description="Helical" evidence="9">
    <location>
        <begin position="844"/>
        <end position="863"/>
    </location>
</feature>
<feature type="compositionally biased region" description="Polar residues" evidence="8">
    <location>
        <begin position="773"/>
        <end position="783"/>
    </location>
</feature>
<evidence type="ECO:0000256" key="2">
    <source>
        <dbReference type="ARBA" id="ARBA00009045"/>
    </source>
</evidence>
<evidence type="ECO:0000313" key="11">
    <source>
        <dbReference type="EMBL" id="KAI3424345.1"/>
    </source>
</evidence>
<evidence type="ECO:0000256" key="3">
    <source>
        <dbReference type="ARBA" id="ARBA00022670"/>
    </source>
</evidence>
<keyword evidence="7 9" id="KW-0472">Membrane</keyword>
<feature type="compositionally biased region" description="Gly residues" evidence="8">
    <location>
        <begin position="295"/>
        <end position="308"/>
    </location>
</feature>
<dbReference type="EMBL" id="SIDB01000013">
    <property type="protein sequence ID" value="KAI3424345.1"/>
    <property type="molecule type" value="Genomic_DNA"/>
</dbReference>
<comment type="similarity">
    <text evidence="2">Belongs to the peptidase S54 family.</text>
</comment>
<keyword evidence="3" id="KW-0645">Protease</keyword>
<reference evidence="11" key="1">
    <citation type="journal article" date="2019" name="Plant J.">
        <title>Chlorella vulgaris genome assembly and annotation reveals the molecular basis for metabolic acclimation to high light conditions.</title>
        <authorList>
            <person name="Cecchin M."/>
            <person name="Marcolungo L."/>
            <person name="Rossato M."/>
            <person name="Girolomoni L."/>
            <person name="Cosentino E."/>
            <person name="Cuine S."/>
            <person name="Li-Beisson Y."/>
            <person name="Delledonne M."/>
            <person name="Ballottari M."/>
        </authorList>
    </citation>
    <scope>NUCLEOTIDE SEQUENCE</scope>
    <source>
        <strain evidence="11">211/11P</strain>
    </source>
</reference>
<feature type="transmembrane region" description="Helical" evidence="9">
    <location>
        <begin position="875"/>
        <end position="898"/>
    </location>
</feature>
<accession>A0A9D4YSX1</accession>
<reference evidence="11" key="2">
    <citation type="submission" date="2020-11" db="EMBL/GenBank/DDBJ databases">
        <authorList>
            <person name="Cecchin M."/>
            <person name="Marcolungo L."/>
            <person name="Rossato M."/>
            <person name="Girolomoni L."/>
            <person name="Cosentino E."/>
            <person name="Cuine S."/>
            <person name="Li-Beisson Y."/>
            <person name="Delledonne M."/>
            <person name="Ballottari M."/>
        </authorList>
    </citation>
    <scope>NUCLEOTIDE SEQUENCE</scope>
    <source>
        <strain evidence="11">211/11P</strain>
        <tissue evidence="11">Whole cell</tissue>
    </source>
</reference>
<feature type="transmembrane region" description="Helical" evidence="9">
    <location>
        <begin position="144"/>
        <end position="167"/>
    </location>
</feature>
<feature type="transmembrane region" description="Helical" evidence="9">
    <location>
        <begin position="118"/>
        <end position="138"/>
    </location>
</feature>
<dbReference type="Proteomes" id="UP001055712">
    <property type="component" value="Unassembled WGS sequence"/>
</dbReference>
<feature type="compositionally biased region" description="Low complexity" evidence="8">
    <location>
        <begin position="237"/>
        <end position="254"/>
    </location>
</feature>
<protein>
    <recommendedName>
        <fullName evidence="10">Peptidase S54 rhomboid domain-containing protein</fullName>
    </recommendedName>
</protein>
<evidence type="ECO:0000259" key="10">
    <source>
        <dbReference type="Pfam" id="PF01694"/>
    </source>
</evidence>
<dbReference type="InterPro" id="IPR035952">
    <property type="entry name" value="Rhomboid-like_sf"/>
</dbReference>
<sequence>MPPRRSARGHGASERSLSYLLLLLAQQVYKLEHKPPVTILLVIVQALFFLQPEGFEWVPSVRAGCMLPKSVFGGQWGRLFWSPFLHGDNMHLYFNMSSLLWKGSQLEPQLGTLAFARLVAELAFVGNFLYLAAAALLAQQLPALGFPLMRTCCVGFSGVLFGMKVVLNSRTPGWSQIYGVPLPTKYACWGELVVAQLMVPQASFTGHLCGILAGLLYVYCTSRLPFLPGSNININNSSSSSSSGRYNTRSSSSNRDGTGFGSTSPSAARGGASMLWRLLVSGGGASAARTYGRGTWGSGGDTAAGTAGGTARPQVSRRSGGRSGGSRRQASQGLRLAAAACSVLAVVVLAALAIGNPGKPSLERFLLEQGQGQGQFGGLDWLQQGPSHRSQPLAWLGAQLGARLAPASWQLPPIRYRSLLLASVAEVDGSWYSGSLPTGWRRLPPAAQPAAAGAAAAADAVAGAAGWAVDQAGWLGWLLRHQRGAAAAAGGYLQASLLHVPPGTLALSGAMCAVALLWRVLPPAVVVSLLELPSPHSTSAGGSSGSGSKTSRPGWRQQGRQAVALLVAGLSHESLAHLLLSLATLGTAGGALERDLSQALCHLSCAGCTLSQRSCKAVAATAFVAAFWVLSAALYGAARLLVPRVRWLQRRCPPLLGWKGADAACSTLLLVLLAAEARQQLQAVAAATGSSAAAALAGSLAAAVLRRLPKPMLRQGAGAAARGLQLLAAAGGRFWSQQAKTHGPAPPSAVLLVAARVVAEQLLMVPGVQAASTSRQQAGSSRGQGDGKQPDSSPFGAALPAPLQLAMVLGRALLSVLTRAAVPVPVPAGPLGLRLLRGTSRRRLALCCAAALVAGCQALLLLVSRTTLGALNATLPFAACQLLLTACCLPLLAASAAMRWPPMNAPQRGA</sequence>
<evidence type="ECO:0000313" key="12">
    <source>
        <dbReference type="Proteomes" id="UP001055712"/>
    </source>
</evidence>
<evidence type="ECO:0000256" key="7">
    <source>
        <dbReference type="ARBA" id="ARBA00023136"/>
    </source>
</evidence>
<feature type="domain" description="Peptidase S54 rhomboid" evidence="10">
    <location>
        <begin position="74"/>
        <end position="223"/>
    </location>
</feature>
<dbReference type="SUPFAM" id="SSF144091">
    <property type="entry name" value="Rhomboid-like"/>
    <property type="match status" value="2"/>
</dbReference>
<dbReference type="AlphaFoldDB" id="A0A9D4YSX1"/>
<evidence type="ECO:0000256" key="1">
    <source>
        <dbReference type="ARBA" id="ARBA00004141"/>
    </source>
</evidence>
<feature type="region of interest" description="Disordered" evidence="8">
    <location>
        <begin position="773"/>
        <end position="793"/>
    </location>
</feature>